<reference evidence="3" key="1">
    <citation type="submission" date="2017-04" db="EMBL/GenBank/DDBJ databases">
        <authorList>
            <person name="Varghese N."/>
            <person name="Submissions S."/>
        </authorList>
    </citation>
    <scope>NUCLEOTIDE SEQUENCE [LARGE SCALE GENOMIC DNA]</scope>
    <source>
        <strain evidence="3">VKM Ac-2121</strain>
    </source>
</reference>
<keyword evidence="1" id="KW-0732">Signal</keyword>
<accession>A0A1X7NCH0</accession>
<feature type="signal peptide" evidence="1">
    <location>
        <begin position="1"/>
        <end position="27"/>
    </location>
</feature>
<evidence type="ECO:0000313" key="2">
    <source>
        <dbReference type="EMBL" id="SMH35310.1"/>
    </source>
</evidence>
<keyword evidence="3" id="KW-1185">Reference proteome</keyword>
<dbReference type="STRING" id="1891671.SAMN06295885_1111"/>
<dbReference type="Proteomes" id="UP000193711">
    <property type="component" value="Unassembled WGS sequence"/>
</dbReference>
<evidence type="ECO:0000313" key="3">
    <source>
        <dbReference type="Proteomes" id="UP000193711"/>
    </source>
</evidence>
<dbReference type="RefSeq" id="WP_085475538.1">
    <property type="nucleotide sequence ID" value="NZ_FXBM01000001.1"/>
</dbReference>
<dbReference type="AlphaFoldDB" id="A0A1X7NCH0"/>
<evidence type="ECO:0008006" key="4">
    <source>
        <dbReference type="Google" id="ProtNLM"/>
    </source>
</evidence>
<dbReference type="InterPro" id="IPR021903">
    <property type="entry name" value="DUF3515"/>
</dbReference>
<dbReference type="OrthoDB" id="4331648at2"/>
<evidence type="ECO:0000256" key="1">
    <source>
        <dbReference type="SAM" id="SignalP"/>
    </source>
</evidence>
<dbReference type="PROSITE" id="PS51257">
    <property type="entry name" value="PROKAR_LIPOPROTEIN"/>
    <property type="match status" value="1"/>
</dbReference>
<feature type="chain" id="PRO_5039188542" description="DUF3515 domain-containing protein" evidence="1">
    <location>
        <begin position="28"/>
        <end position="167"/>
    </location>
</feature>
<proteinExistence type="predicted"/>
<sequence>MSSRRLLAPFAAIAAVLLLSGCSATVALEPAADATDVACAEVSVRLPDVVAEQPERETNAQGTAAWGTPSAVILHCGVEPPGPTTDLCVSVSGVDWVIDETRADEDIYTLTTYGREPAVEVTVDQSRASGTSAVVDLANAVSYLPKTGECTDVSDTDTLDPEGTPTG</sequence>
<name>A0A1X7NCH0_9MICO</name>
<protein>
    <recommendedName>
        <fullName evidence="4">DUF3515 domain-containing protein</fullName>
    </recommendedName>
</protein>
<organism evidence="2 3">
    <name type="scientific">Rathayibacter oskolensis</name>
    <dbReference type="NCBI Taxonomy" id="1891671"/>
    <lineage>
        <taxon>Bacteria</taxon>
        <taxon>Bacillati</taxon>
        <taxon>Actinomycetota</taxon>
        <taxon>Actinomycetes</taxon>
        <taxon>Micrococcales</taxon>
        <taxon>Microbacteriaceae</taxon>
        <taxon>Rathayibacter</taxon>
    </lineage>
</organism>
<gene>
    <name evidence="2" type="ORF">SAMN06295885_1111</name>
</gene>
<dbReference type="EMBL" id="FXBM01000001">
    <property type="protein sequence ID" value="SMH35310.1"/>
    <property type="molecule type" value="Genomic_DNA"/>
</dbReference>
<dbReference type="Pfam" id="PF12028">
    <property type="entry name" value="DUF3515"/>
    <property type="match status" value="1"/>
</dbReference>